<dbReference type="Proteomes" id="UP000289257">
    <property type="component" value="Unassembled WGS sequence"/>
</dbReference>
<sequence>MRVVVMYKEQTDYARQVIEYIADFKRQTGHDLETMNPESPAGIDFTQVYDIMELPTMIALSDDGVMQNTWSGLPLPTISEVSYYIQ</sequence>
<gene>
    <name evidence="1" type="ORF">EOT05_02260</name>
</gene>
<dbReference type="EMBL" id="SCKX01000001">
    <property type="protein sequence ID" value="RWZ78550.1"/>
    <property type="molecule type" value="Genomic_DNA"/>
</dbReference>
<evidence type="ECO:0000313" key="2">
    <source>
        <dbReference type="Proteomes" id="UP000289257"/>
    </source>
</evidence>
<evidence type="ECO:0008006" key="3">
    <source>
        <dbReference type="Google" id="ProtNLM"/>
    </source>
</evidence>
<proteinExistence type="predicted"/>
<dbReference type="AlphaFoldDB" id="A0A4Q0AHQ9"/>
<protein>
    <recommendedName>
        <fullName evidence="3">Thioredoxin-like fold domain-containing protein</fullName>
    </recommendedName>
</protein>
<evidence type="ECO:0000313" key="1">
    <source>
        <dbReference type="EMBL" id="RWZ78550.1"/>
    </source>
</evidence>
<keyword evidence="2" id="KW-1185">Reference proteome</keyword>
<comment type="caution">
    <text evidence="1">The sequence shown here is derived from an EMBL/GenBank/DDBJ whole genome shotgun (WGS) entry which is preliminary data.</text>
</comment>
<organism evidence="1 2">
    <name type="scientific">Candidatus Microsaccharimonas sossegonensis</name>
    <dbReference type="NCBI Taxonomy" id="2506948"/>
    <lineage>
        <taxon>Bacteria</taxon>
        <taxon>Candidatus Saccharimonadota</taxon>
        <taxon>Candidatus Saccharimonadia</taxon>
        <taxon>Candidatus Saccharimonadales</taxon>
        <taxon>Candidatus Saccharimonadaceae</taxon>
        <taxon>Candidatus Microsaccharimonas</taxon>
    </lineage>
</organism>
<reference evidence="1" key="1">
    <citation type="submission" date="2019-01" db="EMBL/GenBank/DDBJ databases">
        <title>Genomic signatures and co-occurrence patterns of the ultra-small Saccharimodia (Patescibacteria phylum) suggest a symbiotic lifestyle.</title>
        <authorList>
            <person name="Lemos L."/>
            <person name="Medeiros J."/>
            <person name="Andreote F."/>
            <person name="Fernandes G."/>
            <person name="Varani A."/>
            <person name="Oliveira G."/>
            <person name="Pylro V."/>
        </authorList>
    </citation>
    <scope>NUCLEOTIDE SEQUENCE [LARGE SCALE GENOMIC DNA]</scope>
    <source>
        <strain evidence="1">AMD02</strain>
    </source>
</reference>
<name>A0A4Q0AHQ9_9BACT</name>
<accession>A0A4Q0AHQ9</accession>